<dbReference type="Proteomes" id="UP000521943">
    <property type="component" value="Unassembled WGS sequence"/>
</dbReference>
<dbReference type="InterPro" id="IPR013087">
    <property type="entry name" value="Znf_C2H2_type"/>
</dbReference>
<name>A0A8H6I141_9AGAR</name>
<keyword evidence="1" id="KW-0863">Zinc-finger</keyword>
<proteinExistence type="predicted"/>
<feature type="region of interest" description="Disordered" evidence="2">
    <location>
        <begin position="1"/>
        <end position="27"/>
    </location>
</feature>
<feature type="compositionally biased region" description="Low complexity" evidence="2">
    <location>
        <begin position="1"/>
        <end position="16"/>
    </location>
</feature>
<comment type="caution">
    <text evidence="4">The sequence shown here is derived from an EMBL/GenBank/DDBJ whole genome shotgun (WGS) entry which is preliminary data.</text>
</comment>
<evidence type="ECO:0000256" key="2">
    <source>
        <dbReference type="SAM" id="MobiDB-lite"/>
    </source>
</evidence>
<keyword evidence="1" id="KW-0862">Zinc</keyword>
<evidence type="ECO:0000313" key="4">
    <source>
        <dbReference type="EMBL" id="KAF6756022.1"/>
    </source>
</evidence>
<dbReference type="GO" id="GO:0008270">
    <property type="term" value="F:zinc ion binding"/>
    <property type="evidence" value="ECO:0007669"/>
    <property type="project" value="UniProtKB-KW"/>
</dbReference>
<evidence type="ECO:0000256" key="1">
    <source>
        <dbReference type="PROSITE-ProRule" id="PRU00042"/>
    </source>
</evidence>
<sequence length="128" mass="14500">MPATSSQSNGASSSTSPPRGPCPSSEVTCPRCWVIITHHYDLKRHLKKCDPKPESYNACTYDGCSYKTIQMGNLQAHIRAIHTKEKPHVCPEAECEYRSSNAAGLHRHRKNRHGYVPRTVAQRNRRWS</sequence>
<dbReference type="OrthoDB" id="654211at2759"/>
<dbReference type="Gene3D" id="3.30.160.60">
    <property type="entry name" value="Classic Zinc Finger"/>
    <property type="match status" value="1"/>
</dbReference>
<organism evidence="4 5">
    <name type="scientific">Ephemerocybe angulata</name>
    <dbReference type="NCBI Taxonomy" id="980116"/>
    <lineage>
        <taxon>Eukaryota</taxon>
        <taxon>Fungi</taxon>
        <taxon>Dikarya</taxon>
        <taxon>Basidiomycota</taxon>
        <taxon>Agaricomycotina</taxon>
        <taxon>Agaricomycetes</taxon>
        <taxon>Agaricomycetidae</taxon>
        <taxon>Agaricales</taxon>
        <taxon>Agaricineae</taxon>
        <taxon>Psathyrellaceae</taxon>
        <taxon>Ephemerocybe</taxon>
    </lineage>
</organism>
<dbReference type="SUPFAM" id="SSF57667">
    <property type="entry name" value="beta-beta-alpha zinc fingers"/>
    <property type="match status" value="1"/>
</dbReference>
<keyword evidence="5" id="KW-1185">Reference proteome</keyword>
<dbReference type="AlphaFoldDB" id="A0A8H6I141"/>
<dbReference type="EMBL" id="JACGCI010000028">
    <property type="protein sequence ID" value="KAF6756022.1"/>
    <property type="molecule type" value="Genomic_DNA"/>
</dbReference>
<dbReference type="InterPro" id="IPR036236">
    <property type="entry name" value="Znf_C2H2_sf"/>
</dbReference>
<evidence type="ECO:0000313" key="5">
    <source>
        <dbReference type="Proteomes" id="UP000521943"/>
    </source>
</evidence>
<gene>
    <name evidence="4" type="ORF">DFP72DRAFT_895934</name>
</gene>
<feature type="domain" description="C2H2-type" evidence="3">
    <location>
        <begin position="57"/>
        <end position="87"/>
    </location>
</feature>
<reference evidence="4 5" key="1">
    <citation type="submission" date="2020-07" db="EMBL/GenBank/DDBJ databases">
        <title>Comparative genomics of pyrophilous fungi reveals a link between fire events and developmental genes.</title>
        <authorList>
            <consortium name="DOE Joint Genome Institute"/>
            <person name="Steindorff A.S."/>
            <person name="Carver A."/>
            <person name="Calhoun S."/>
            <person name="Stillman K."/>
            <person name="Liu H."/>
            <person name="Lipzen A."/>
            <person name="Pangilinan J."/>
            <person name="Labutti K."/>
            <person name="Bruns T.D."/>
            <person name="Grigoriev I.V."/>
        </authorList>
    </citation>
    <scope>NUCLEOTIDE SEQUENCE [LARGE SCALE GENOMIC DNA]</scope>
    <source>
        <strain evidence="4 5">CBS 144469</strain>
    </source>
</reference>
<keyword evidence="1" id="KW-0479">Metal-binding</keyword>
<dbReference type="SMART" id="SM00355">
    <property type="entry name" value="ZnF_C2H2"/>
    <property type="match status" value="3"/>
</dbReference>
<dbReference type="PROSITE" id="PS50157">
    <property type="entry name" value="ZINC_FINGER_C2H2_2"/>
    <property type="match status" value="1"/>
</dbReference>
<evidence type="ECO:0000259" key="3">
    <source>
        <dbReference type="PROSITE" id="PS50157"/>
    </source>
</evidence>
<protein>
    <recommendedName>
        <fullName evidence="3">C2H2-type domain-containing protein</fullName>
    </recommendedName>
</protein>
<accession>A0A8H6I141</accession>